<evidence type="ECO:0000256" key="5">
    <source>
        <dbReference type="ARBA" id="ARBA00022692"/>
    </source>
</evidence>
<keyword evidence="7 9" id="KW-0472">Membrane</keyword>
<protein>
    <recommendedName>
        <fullName evidence="12">Aquaporin</fullName>
    </recommendedName>
</protein>
<sequence>MDLLSQMNKYSKYIAEILGTLLIVFIGAGAVCAEHSVKMAGDKGVPVWAITVFGFVIVAVVYATSYISGSHINPAVTISYWATGRMYAGTAAYYIMSQMVGAVMAACFLKILFPDAISTVFLGTCILGEGAGAWKATSIECLVTFLFVFTIFATAVDKRASKVLAGVAIGLVYLFGVSVSTALSGGALNPARVFGPAVVSGNFDSHYVWWLGPVSGAVAAGFLYDKVFIRKSEEKKLSPVK</sequence>
<dbReference type="Pfam" id="PF00230">
    <property type="entry name" value="MIP"/>
    <property type="match status" value="1"/>
</dbReference>
<evidence type="ECO:0000256" key="2">
    <source>
        <dbReference type="ARBA" id="ARBA00006175"/>
    </source>
</evidence>
<feature type="transmembrane region" description="Helical" evidence="9">
    <location>
        <begin position="133"/>
        <end position="156"/>
    </location>
</feature>
<dbReference type="EMBL" id="JRYO01000243">
    <property type="protein sequence ID" value="KHE90721.1"/>
    <property type="molecule type" value="Genomic_DNA"/>
</dbReference>
<dbReference type="InterPro" id="IPR000425">
    <property type="entry name" value="MIP"/>
</dbReference>
<dbReference type="Gene3D" id="1.20.1080.10">
    <property type="entry name" value="Glycerol uptake facilitator protein"/>
    <property type="match status" value="1"/>
</dbReference>
<keyword evidence="6 9" id="KW-1133">Transmembrane helix</keyword>
<dbReference type="PRINTS" id="PR00783">
    <property type="entry name" value="MINTRINSICP"/>
</dbReference>
<evidence type="ECO:0000256" key="4">
    <source>
        <dbReference type="ARBA" id="ARBA00022475"/>
    </source>
</evidence>
<comment type="similarity">
    <text evidence="2 8">Belongs to the MIP/aquaporin (TC 1.A.8) family.</text>
</comment>
<name>A0A0B0EF66_9BACT</name>
<dbReference type="GO" id="GO:0015250">
    <property type="term" value="F:water channel activity"/>
    <property type="evidence" value="ECO:0007669"/>
    <property type="project" value="TreeGrafter"/>
</dbReference>
<dbReference type="AlphaFoldDB" id="A0A0B0EF66"/>
<comment type="subcellular location">
    <subcellularLocation>
        <location evidence="1">Cell membrane</location>
        <topology evidence="1">Multi-pass membrane protein</topology>
    </subcellularLocation>
</comment>
<dbReference type="InterPro" id="IPR023271">
    <property type="entry name" value="Aquaporin-like"/>
</dbReference>
<keyword evidence="3 8" id="KW-0813">Transport</keyword>
<gene>
    <name evidence="10" type="ORF">SCABRO_03509</name>
</gene>
<evidence type="ECO:0000256" key="9">
    <source>
        <dbReference type="SAM" id="Phobius"/>
    </source>
</evidence>
<dbReference type="eggNOG" id="COG0580">
    <property type="taxonomic scope" value="Bacteria"/>
</dbReference>
<dbReference type="PANTHER" id="PTHR19139">
    <property type="entry name" value="AQUAPORIN TRANSPORTER"/>
    <property type="match status" value="1"/>
</dbReference>
<feature type="transmembrane region" description="Helical" evidence="9">
    <location>
        <begin position="90"/>
        <end position="113"/>
    </location>
</feature>
<dbReference type="SUPFAM" id="SSF81338">
    <property type="entry name" value="Aquaporin-like"/>
    <property type="match status" value="1"/>
</dbReference>
<proteinExistence type="inferred from homology"/>
<evidence type="ECO:0000256" key="7">
    <source>
        <dbReference type="ARBA" id="ARBA00023136"/>
    </source>
</evidence>
<evidence type="ECO:0000256" key="3">
    <source>
        <dbReference type="ARBA" id="ARBA00022448"/>
    </source>
</evidence>
<evidence type="ECO:0000256" key="1">
    <source>
        <dbReference type="ARBA" id="ARBA00004651"/>
    </source>
</evidence>
<dbReference type="PROSITE" id="PS00221">
    <property type="entry name" value="MIP"/>
    <property type="match status" value="1"/>
</dbReference>
<evidence type="ECO:0000256" key="6">
    <source>
        <dbReference type="ARBA" id="ARBA00022989"/>
    </source>
</evidence>
<evidence type="ECO:0008006" key="12">
    <source>
        <dbReference type="Google" id="ProtNLM"/>
    </source>
</evidence>
<accession>A0A0B0EF66</accession>
<keyword evidence="4" id="KW-1003">Cell membrane</keyword>
<evidence type="ECO:0000313" key="10">
    <source>
        <dbReference type="EMBL" id="KHE90721.1"/>
    </source>
</evidence>
<reference evidence="10 11" key="1">
    <citation type="submission" date="2014-10" db="EMBL/GenBank/DDBJ databases">
        <title>Draft genome of anammox bacterium scalindua brodae, obtained using differential coverage binning of sequence data from two enrichment reactors.</title>
        <authorList>
            <person name="Speth D.R."/>
            <person name="Russ L."/>
            <person name="Kartal B."/>
            <person name="Op den Camp H.J."/>
            <person name="Dutilh B.E."/>
            <person name="Jetten M.S."/>
        </authorList>
    </citation>
    <scope>NUCLEOTIDE SEQUENCE [LARGE SCALE GENOMIC DNA]</scope>
    <source>
        <strain evidence="10">RU1</strain>
    </source>
</reference>
<evidence type="ECO:0000256" key="8">
    <source>
        <dbReference type="RuleBase" id="RU000477"/>
    </source>
</evidence>
<evidence type="ECO:0000313" key="11">
    <source>
        <dbReference type="Proteomes" id="UP000030652"/>
    </source>
</evidence>
<dbReference type="GO" id="GO:0005886">
    <property type="term" value="C:plasma membrane"/>
    <property type="evidence" value="ECO:0007669"/>
    <property type="project" value="UniProtKB-SubCell"/>
</dbReference>
<dbReference type="PANTHER" id="PTHR19139:SF199">
    <property type="entry name" value="MIP17260P"/>
    <property type="match status" value="1"/>
</dbReference>
<dbReference type="InterPro" id="IPR022357">
    <property type="entry name" value="MIP_CS"/>
</dbReference>
<dbReference type="Proteomes" id="UP000030652">
    <property type="component" value="Unassembled WGS sequence"/>
</dbReference>
<comment type="caution">
    <text evidence="10">The sequence shown here is derived from an EMBL/GenBank/DDBJ whole genome shotgun (WGS) entry which is preliminary data.</text>
</comment>
<feature type="transmembrane region" description="Helical" evidence="9">
    <location>
        <begin position="207"/>
        <end position="224"/>
    </location>
</feature>
<organism evidence="10 11">
    <name type="scientific">Candidatus Scalindua brodae</name>
    <dbReference type="NCBI Taxonomy" id="237368"/>
    <lineage>
        <taxon>Bacteria</taxon>
        <taxon>Pseudomonadati</taxon>
        <taxon>Planctomycetota</taxon>
        <taxon>Candidatus Brocadiia</taxon>
        <taxon>Candidatus Brocadiales</taxon>
        <taxon>Candidatus Scalinduaceae</taxon>
        <taxon>Candidatus Scalindua</taxon>
    </lineage>
</organism>
<keyword evidence="5 8" id="KW-0812">Transmembrane</keyword>
<dbReference type="InterPro" id="IPR034294">
    <property type="entry name" value="Aquaporin_transptr"/>
</dbReference>
<feature type="transmembrane region" description="Helical" evidence="9">
    <location>
        <begin position="48"/>
        <end position="69"/>
    </location>
</feature>
<feature type="transmembrane region" description="Helical" evidence="9">
    <location>
        <begin position="163"/>
        <end position="187"/>
    </location>
</feature>